<accession>A0A565C2P1</accession>
<keyword evidence="2" id="KW-1185">Reference proteome</keyword>
<reference evidence="1" key="1">
    <citation type="submission" date="2019-07" db="EMBL/GenBank/DDBJ databases">
        <authorList>
            <person name="Dittberner H."/>
        </authorList>
    </citation>
    <scope>NUCLEOTIDE SEQUENCE [LARGE SCALE GENOMIC DNA]</scope>
</reference>
<protein>
    <submittedName>
        <fullName evidence="1">Uncharacterized protein</fullName>
    </submittedName>
</protein>
<evidence type="ECO:0000313" key="1">
    <source>
        <dbReference type="EMBL" id="VVB07875.1"/>
    </source>
</evidence>
<proteinExistence type="predicted"/>
<name>A0A565C2P1_9BRAS</name>
<evidence type="ECO:0000313" key="2">
    <source>
        <dbReference type="Proteomes" id="UP000489600"/>
    </source>
</evidence>
<dbReference type="InterPro" id="IPR032675">
    <property type="entry name" value="LRR_dom_sf"/>
</dbReference>
<dbReference type="AlphaFoldDB" id="A0A565C2P1"/>
<dbReference type="OrthoDB" id="2095648at2759"/>
<dbReference type="Proteomes" id="UP000489600">
    <property type="component" value="Unassembled WGS sequence"/>
</dbReference>
<dbReference type="PANTHER" id="PTHR38926">
    <property type="entry name" value="F-BOX DOMAIN CONTAINING PROTEIN, EXPRESSED"/>
    <property type="match status" value="1"/>
</dbReference>
<sequence length="151" mass="17272">MDYYFSEITNAGFLYAVKKFPLLEDLELSHCYIEGLDLKVVGLSCPNLKTLKLNRKGWKLPRLEFDDDALAIAETMPKLRHLQLCGNRLTDFGLNAILDNCLHLDHLDLRQCFNIDLVGDLEKRCFKSIKDVRLTYDSAAGYPINFDGIVD</sequence>
<dbReference type="PANTHER" id="PTHR38926:SF2">
    <property type="entry name" value="F-BOX_LRR-REPEAT PROTEIN 21-RELATED"/>
    <property type="match status" value="1"/>
</dbReference>
<dbReference type="SUPFAM" id="SSF52047">
    <property type="entry name" value="RNI-like"/>
    <property type="match status" value="1"/>
</dbReference>
<dbReference type="EMBL" id="CABITT030000006">
    <property type="protein sequence ID" value="VVB07875.1"/>
    <property type="molecule type" value="Genomic_DNA"/>
</dbReference>
<comment type="caution">
    <text evidence="1">The sequence shown here is derived from an EMBL/GenBank/DDBJ whole genome shotgun (WGS) entry which is preliminary data.</text>
</comment>
<gene>
    <name evidence="1" type="ORF">ANE_LOCUS18319</name>
</gene>
<dbReference type="Gene3D" id="3.80.10.10">
    <property type="entry name" value="Ribonuclease Inhibitor"/>
    <property type="match status" value="1"/>
</dbReference>
<organism evidence="1 2">
    <name type="scientific">Arabis nemorensis</name>
    <dbReference type="NCBI Taxonomy" id="586526"/>
    <lineage>
        <taxon>Eukaryota</taxon>
        <taxon>Viridiplantae</taxon>
        <taxon>Streptophyta</taxon>
        <taxon>Embryophyta</taxon>
        <taxon>Tracheophyta</taxon>
        <taxon>Spermatophyta</taxon>
        <taxon>Magnoliopsida</taxon>
        <taxon>eudicotyledons</taxon>
        <taxon>Gunneridae</taxon>
        <taxon>Pentapetalae</taxon>
        <taxon>rosids</taxon>
        <taxon>malvids</taxon>
        <taxon>Brassicales</taxon>
        <taxon>Brassicaceae</taxon>
        <taxon>Arabideae</taxon>
        <taxon>Arabis</taxon>
    </lineage>
</organism>